<dbReference type="Gene3D" id="3.40.50.300">
    <property type="entry name" value="P-loop containing nucleotide triphosphate hydrolases"/>
    <property type="match status" value="2"/>
</dbReference>
<evidence type="ECO:0008006" key="11">
    <source>
        <dbReference type="Google" id="ProtNLM"/>
    </source>
</evidence>
<organism evidence="9 10">
    <name type="scientific">Phaedon cochleariae</name>
    <name type="common">Mustard beetle</name>
    <dbReference type="NCBI Taxonomy" id="80249"/>
    <lineage>
        <taxon>Eukaryota</taxon>
        <taxon>Metazoa</taxon>
        <taxon>Ecdysozoa</taxon>
        <taxon>Arthropoda</taxon>
        <taxon>Hexapoda</taxon>
        <taxon>Insecta</taxon>
        <taxon>Pterygota</taxon>
        <taxon>Neoptera</taxon>
        <taxon>Endopterygota</taxon>
        <taxon>Coleoptera</taxon>
        <taxon>Polyphaga</taxon>
        <taxon>Cucujiformia</taxon>
        <taxon>Chrysomeloidea</taxon>
        <taxon>Chrysomelidae</taxon>
        <taxon>Chrysomelinae</taxon>
        <taxon>Chrysomelini</taxon>
        <taxon>Phaedon</taxon>
    </lineage>
</organism>
<dbReference type="OrthoDB" id="5600252at2759"/>
<dbReference type="GO" id="GO:0003724">
    <property type="term" value="F:RNA helicase activity"/>
    <property type="evidence" value="ECO:0007669"/>
    <property type="project" value="TreeGrafter"/>
</dbReference>
<dbReference type="InterPro" id="IPR007502">
    <property type="entry name" value="Helicase-assoc_dom"/>
</dbReference>
<dbReference type="GO" id="GO:0003678">
    <property type="term" value="F:DNA helicase activity"/>
    <property type="evidence" value="ECO:0007669"/>
    <property type="project" value="TreeGrafter"/>
</dbReference>
<keyword evidence="4" id="KW-0067">ATP-binding</keyword>
<dbReference type="SMART" id="SM00847">
    <property type="entry name" value="HA2"/>
    <property type="match status" value="1"/>
</dbReference>
<reference evidence="9" key="2">
    <citation type="submission" date="2022-10" db="EMBL/GenBank/DDBJ databases">
        <authorList>
            <consortium name="ENA_rothamsted_submissions"/>
            <consortium name="culmorum"/>
            <person name="King R."/>
        </authorList>
    </citation>
    <scope>NUCLEOTIDE SEQUENCE</scope>
</reference>
<dbReference type="EMBL" id="OU896710">
    <property type="protein sequence ID" value="CAH1163616.1"/>
    <property type="molecule type" value="Genomic_DNA"/>
</dbReference>
<dbReference type="GO" id="GO:0005634">
    <property type="term" value="C:nucleus"/>
    <property type="evidence" value="ECO:0007669"/>
    <property type="project" value="TreeGrafter"/>
</dbReference>
<accession>A0A9P0DU72</accession>
<keyword evidence="10" id="KW-1185">Reference proteome</keyword>
<protein>
    <recommendedName>
        <fullName evidence="11">RNA helicase</fullName>
    </recommendedName>
</protein>
<evidence type="ECO:0000256" key="3">
    <source>
        <dbReference type="ARBA" id="ARBA00022806"/>
    </source>
</evidence>
<sequence length="1075" mass="122449">MYCIKTFTANGKQLLIRNFKKESILCGFSVKKYHYLYKTFTNNYGNSSFFQIKQVTICSCYINKSLYLGNPYSQIGFGTKTGDVQNSKTTEQKRSGILSEINIEYSTQQNTTSGLKILPISSPESNKITQIYYDDNDASREAQKLFVNPKNMLHNIFYLVSKEINKPSLHLTPSYRQIKDHKKMTWICIYKIGWPKEMKFMAKDVTKKVASEKAALAALTWLRQERKITDQGAPLIYDKEEIKQISRKTYPVITLDEKTIEKMKNIIEVHNTNMLPIIESTSSEIGEGSILGENSVPKEDEDMQLTPVKKQIFLGSERYSSKEKVELPIAAFKNKIKEHVVSHQVLIIKGEPGCGKSTRVPQYVLEAWAEAEGLQGEPGRVVVTQPRRIAAISLAERVASERDEFVGDIVGYQVRLNSKFRSNTGRILYCTTGILLRHLQSDSKLSGFTHIILDEAHERDVNTDLLMNLLRSAIRSNPKLKLIVMSATIDTNMFSEYYDNAPVLEIPGFTYPVKQHFLDDCVEIDLLKTLKMCEGDVPSVIHEDVVNVLKYIQNYKKEGAILCFLPGWDDIIKIKRLIPERRDLSVHCLHSRLDDYEQRKIFSRPPPGVRKIILATNIAETSVTVDDVVYVVDTGIHKDQRFDVGKGVKCIDNHWISKASAHQRKGRAGRCQPGECFHLYPSSKYEAFQEYSLPEMMRTSLTKIVLDSKVFSNNMNALEFMGKLPTPPEKNAIKAAVEELTDLALLDEEEKLTSLGETLADFQLEPKLGKAMVNAVIFKCVTPIVDIVTLFSADSELFVSGLMAKDEAKSVKTRFSGNSDHLAMMRLFEKYLEYSADGDFAGVRQFCESANLLSYKMGTLEKLRNIHFDYLHDGLNNVIPVSDDHSDNDELVKAVLYSGVGNVLQHRDWDIVKNRFKNNTNVLLTRHNQKATIAAESVNYKRNKFPSDYLLYINETRSNIRRTTIVRECSIISKISMLLFSNHNLKIQEMKDVVDSESENQIQLVLEGTNIKLICDRMHAEEIIKCKRALMSSYRYFVSQLTKPAERNEAASKAWNDILNLVTQILIENGVNDRR</sequence>
<dbReference type="AlphaFoldDB" id="A0A9P0DU72"/>
<evidence type="ECO:0000313" key="9">
    <source>
        <dbReference type="EMBL" id="CAH1163616.1"/>
    </source>
</evidence>
<feature type="domain" description="Helicase C-terminal" evidence="8">
    <location>
        <begin position="544"/>
        <end position="712"/>
    </location>
</feature>
<dbReference type="Pfam" id="PF00270">
    <property type="entry name" value="DEAD"/>
    <property type="match status" value="1"/>
</dbReference>
<gene>
    <name evidence="9" type="ORF">PHAECO_LOCUS8332</name>
</gene>
<name>A0A9P0DU72_PHACE</name>
<keyword evidence="2" id="KW-0378">Hydrolase</keyword>
<dbReference type="GO" id="GO:0016787">
    <property type="term" value="F:hydrolase activity"/>
    <property type="evidence" value="ECO:0007669"/>
    <property type="project" value="UniProtKB-KW"/>
</dbReference>
<evidence type="ECO:0000259" key="8">
    <source>
        <dbReference type="PROSITE" id="PS51194"/>
    </source>
</evidence>
<evidence type="ECO:0000256" key="6">
    <source>
        <dbReference type="ARBA" id="ARBA00060772"/>
    </source>
</evidence>
<dbReference type="CDD" id="cd17917">
    <property type="entry name" value="DEXHc_RHA-like"/>
    <property type="match status" value="1"/>
</dbReference>
<dbReference type="Proteomes" id="UP001153737">
    <property type="component" value="Chromosome 4"/>
</dbReference>
<dbReference type="SMART" id="SM00490">
    <property type="entry name" value="HELICc"/>
    <property type="match status" value="1"/>
</dbReference>
<dbReference type="Gene3D" id="3.30.160.20">
    <property type="match status" value="1"/>
</dbReference>
<dbReference type="InterPro" id="IPR001650">
    <property type="entry name" value="Helicase_C-like"/>
</dbReference>
<keyword evidence="5" id="KW-0694">RNA-binding</keyword>
<dbReference type="PANTHER" id="PTHR18934:SF257">
    <property type="entry name" value="ATP-DEPENDENT RNA HELICASE DHX30"/>
    <property type="match status" value="1"/>
</dbReference>
<dbReference type="SUPFAM" id="SSF52540">
    <property type="entry name" value="P-loop containing nucleoside triphosphate hydrolases"/>
    <property type="match status" value="1"/>
</dbReference>
<dbReference type="GO" id="GO:0005737">
    <property type="term" value="C:cytoplasm"/>
    <property type="evidence" value="ECO:0007669"/>
    <property type="project" value="TreeGrafter"/>
</dbReference>
<proteinExistence type="inferred from homology"/>
<evidence type="ECO:0000256" key="1">
    <source>
        <dbReference type="ARBA" id="ARBA00022741"/>
    </source>
</evidence>
<dbReference type="Gene3D" id="1.20.120.1080">
    <property type="match status" value="1"/>
</dbReference>
<dbReference type="PANTHER" id="PTHR18934">
    <property type="entry name" value="ATP-DEPENDENT RNA HELICASE"/>
    <property type="match status" value="1"/>
</dbReference>
<dbReference type="PROSITE" id="PS51192">
    <property type="entry name" value="HELICASE_ATP_BIND_1"/>
    <property type="match status" value="1"/>
</dbReference>
<dbReference type="PROSITE" id="PS51194">
    <property type="entry name" value="HELICASE_CTER"/>
    <property type="match status" value="1"/>
</dbReference>
<dbReference type="GO" id="GO:0005524">
    <property type="term" value="F:ATP binding"/>
    <property type="evidence" value="ECO:0007669"/>
    <property type="project" value="UniProtKB-KW"/>
</dbReference>
<evidence type="ECO:0000313" key="10">
    <source>
        <dbReference type="Proteomes" id="UP001153737"/>
    </source>
</evidence>
<dbReference type="GO" id="GO:0002151">
    <property type="term" value="F:G-quadruplex RNA binding"/>
    <property type="evidence" value="ECO:0007669"/>
    <property type="project" value="TreeGrafter"/>
</dbReference>
<keyword evidence="1" id="KW-0547">Nucleotide-binding</keyword>
<reference evidence="9" key="1">
    <citation type="submission" date="2022-01" db="EMBL/GenBank/DDBJ databases">
        <authorList>
            <person name="King R."/>
        </authorList>
    </citation>
    <scope>NUCLEOTIDE SEQUENCE</scope>
</reference>
<evidence type="ECO:0000256" key="5">
    <source>
        <dbReference type="ARBA" id="ARBA00022884"/>
    </source>
</evidence>
<evidence type="ECO:0000256" key="4">
    <source>
        <dbReference type="ARBA" id="ARBA00022840"/>
    </source>
</evidence>
<dbReference type="FunFam" id="3.40.50.300:FF:000526">
    <property type="entry name" value="DExH-box ATP-dependent RNA helicase DExH3"/>
    <property type="match status" value="1"/>
</dbReference>
<dbReference type="SMART" id="SM00487">
    <property type="entry name" value="DEXDc"/>
    <property type="match status" value="1"/>
</dbReference>
<dbReference type="Pfam" id="PF00271">
    <property type="entry name" value="Helicase_C"/>
    <property type="match status" value="1"/>
</dbReference>
<evidence type="ECO:0000259" key="7">
    <source>
        <dbReference type="PROSITE" id="PS51192"/>
    </source>
</evidence>
<keyword evidence="3" id="KW-0347">Helicase</keyword>
<comment type="similarity">
    <text evidence="6">Belongs to the DExH box helicase family.</text>
</comment>
<evidence type="ECO:0000256" key="2">
    <source>
        <dbReference type="ARBA" id="ARBA00022801"/>
    </source>
</evidence>
<dbReference type="CDD" id="cd18791">
    <property type="entry name" value="SF2_C_RHA"/>
    <property type="match status" value="1"/>
</dbReference>
<dbReference type="InterPro" id="IPR027417">
    <property type="entry name" value="P-loop_NTPase"/>
</dbReference>
<dbReference type="InterPro" id="IPR011545">
    <property type="entry name" value="DEAD/DEAH_box_helicase_dom"/>
</dbReference>
<feature type="domain" description="Helicase ATP-binding" evidence="7">
    <location>
        <begin position="337"/>
        <end position="507"/>
    </location>
</feature>
<dbReference type="InterPro" id="IPR014001">
    <property type="entry name" value="Helicase_ATP-bd"/>
</dbReference>